<name>A0AAE1FJ03_PETCI</name>
<accession>A0AAE1FJ03</accession>
<organism evidence="3 4">
    <name type="scientific">Petrolisthes cinctipes</name>
    <name type="common">Flat porcelain crab</name>
    <dbReference type="NCBI Taxonomy" id="88211"/>
    <lineage>
        <taxon>Eukaryota</taxon>
        <taxon>Metazoa</taxon>
        <taxon>Ecdysozoa</taxon>
        <taxon>Arthropoda</taxon>
        <taxon>Crustacea</taxon>
        <taxon>Multicrustacea</taxon>
        <taxon>Malacostraca</taxon>
        <taxon>Eumalacostraca</taxon>
        <taxon>Eucarida</taxon>
        <taxon>Decapoda</taxon>
        <taxon>Pleocyemata</taxon>
        <taxon>Anomura</taxon>
        <taxon>Galatheoidea</taxon>
        <taxon>Porcellanidae</taxon>
        <taxon>Petrolisthes</taxon>
    </lineage>
</organism>
<comment type="caution">
    <text evidence="3">The sequence shown here is derived from an EMBL/GenBank/DDBJ whole genome shotgun (WGS) entry which is preliminary data.</text>
</comment>
<evidence type="ECO:0000256" key="2">
    <source>
        <dbReference type="SAM" id="Phobius"/>
    </source>
</evidence>
<sequence>MGLRSGCGITHTVHHKLYSTREVMHGSITWLYIAVLTDSPLTTAPALILNGIYHIQTCTPGTTSTSSPGLPVPRLQQEMCLQSSENPRQMNAGRERQTTINKSVPHPPHPDPFLPFFLFQPFLPHTTSSPLTATTSHLTPTHHYHTPLTTTTMLFFLRVLYLRVYMFLKYMLFVYIFFTSYMYENTAVTPTHQYHTSPQPLPTSPHSPIPNPTHHYLTPLTTSQ</sequence>
<dbReference type="Proteomes" id="UP001286313">
    <property type="component" value="Unassembled WGS sequence"/>
</dbReference>
<protein>
    <submittedName>
        <fullName evidence="3">Uncharacterized protein</fullName>
    </submittedName>
</protein>
<reference evidence="3" key="1">
    <citation type="submission" date="2023-10" db="EMBL/GenBank/DDBJ databases">
        <title>Genome assemblies of two species of porcelain crab, Petrolisthes cinctipes and Petrolisthes manimaculis (Anomura: Porcellanidae).</title>
        <authorList>
            <person name="Angst P."/>
        </authorList>
    </citation>
    <scope>NUCLEOTIDE SEQUENCE</scope>
    <source>
        <strain evidence="3">PB745_01</strain>
        <tissue evidence="3">Gill</tissue>
    </source>
</reference>
<gene>
    <name evidence="3" type="ORF">Pcinc_020468</name>
</gene>
<evidence type="ECO:0000256" key="1">
    <source>
        <dbReference type="SAM" id="MobiDB-lite"/>
    </source>
</evidence>
<evidence type="ECO:0000313" key="3">
    <source>
        <dbReference type="EMBL" id="KAK3874576.1"/>
    </source>
</evidence>
<keyword evidence="2" id="KW-0472">Membrane</keyword>
<feature type="region of interest" description="Disordered" evidence="1">
    <location>
        <begin position="192"/>
        <end position="224"/>
    </location>
</feature>
<dbReference type="AlphaFoldDB" id="A0AAE1FJ03"/>
<dbReference type="EMBL" id="JAWQEG010002093">
    <property type="protein sequence ID" value="KAK3874576.1"/>
    <property type="molecule type" value="Genomic_DNA"/>
</dbReference>
<keyword evidence="2" id="KW-0812">Transmembrane</keyword>
<proteinExistence type="predicted"/>
<evidence type="ECO:0000313" key="4">
    <source>
        <dbReference type="Proteomes" id="UP001286313"/>
    </source>
</evidence>
<feature type="compositionally biased region" description="Pro residues" evidence="1">
    <location>
        <begin position="199"/>
        <end position="211"/>
    </location>
</feature>
<keyword evidence="2" id="KW-1133">Transmembrane helix</keyword>
<feature type="transmembrane region" description="Helical" evidence="2">
    <location>
        <begin position="160"/>
        <end position="183"/>
    </location>
</feature>
<keyword evidence="4" id="KW-1185">Reference proteome</keyword>